<keyword evidence="2" id="KW-0812">Transmembrane</keyword>
<dbReference type="Proteomes" id="UP000507470">
    <property type="component" value="Unassembled WGS sequence"/>
</dbReference>
<evidence type="ECO:0008006" key="5">
    <source>
        <dbReference type="Google" id="ProtNLM"/>
    </source>
</evidence>
<evidence type="ECO:0000256" key="1">
    <source>
        <dbReference type="SAM" id="MobiDB-lite"/>
    </source>
</evidence>
<evidence type="ECO:0000313" key="4">
    <source>
        <dbReference type="Proteomes" id="UP000507470"/>
    </source>
</evidence>
<reference evidence="3 4" key="1">
    <citation type="submission" date="2020-06" db="EMBL/GenBank/DDBJ databases">
        <authorList>
            <person name="Li R."/>
            <person name="Bekaert M."/>
        </authorList>
    </citation>
    <scope>NUCLEOTIDE SEQUENCE [LARGE SCALE GENOMIC DNA]</scope>
    <source>
        <strain evidence="4">wild</strain>
    </source>
</reference>
<feature type="compositionally biased region" description="Basic and acidic residues" evidence="1">
    <location>
        <begin position="507"/>
        <end position="519"/>
    </location>
</feature>
<accession>A0A6J8DQE4</accession>
<proteinExistence type="predicted"/>
<keyword evidence="2" id="KW-0472">Membrane</keyword>
<dbReference type="OrthoDB" id="6127178at2759"/>
<dbReference type="AlphaFoldDB" id="A0A6J8DQE4"/>
<feature type="region of interest" description="Disordered" evidence="1">
    <location>
        <begin position="499"/>
        <end position="519"/>
    </location>
</feature>
<gene>
    <name evidence="3" type="ORF">MCOR_43178</name>
</gene>
<keyword evidence="2" id="KW-1133">Transmembrane helix</keyword>
<protein>
    <recommendedName>
        <fullName evidence="5">WSC domain-containing protein</fullName>
    </recommendedName>
</protein>
<organism evidence="3 4">
    <name type="scientific">Mytilus coruscus</name>
    <name type="common">Sea mussel</name>
    <dbReference type="NCBI Taxonomy" id="42192"/>
    <lineage>
        <taxon>Eukaryota</taxon>
        <taxon>Metazoa</taxon>
        <taxon>Spiralia</taxon>
        <taxon>Lophotrochozoa</taxon>
        <taxon>Mollusca</taxon>
        <taxon>Bivalvia</taxon>
        <taxon>Autobranchia</taxon>
        <taxon>Pteriomorphia</taxon>
        <taxon>Mytilida</taxon>
        <taxon>Mytiloidea</taxon>
        <taxon>Mytilidae</taxon>
        <taxon>Mytilinae</taxon>
        <taxon>Mytilus</taxon>
    </lineage>
</organism>
<keyword evidence="4" id="KW-1185">Reference proteome</keyword>
<evidence type="ECO:0000313" key="3">
    <source>
        <dbReference type="EMBL" id="CAC5409967.1"/>
    </source>
</evidence>
<dbReference type="EMBL" id="CACVKT020007653">
    <property type="protein sequence ID" value="CAC5409967.1"/>
    <property type="molecule type" value="Genomic_DNA"/>
</dbReference>
<name>A0A6J8DQE4_MYTCO</name>
<sequence length="519" mass="59135">MQEDHNTLHMIQNLNNTKPSNTGGCSIFIGFPISNWTTSSQVCSLPEINNINTTDIFINLLDNTTFKEDDKAWTGTVIKYTKFAAFIGQHINLEVNQSMLTFEIRNLVKIFVYEEILQESAAKMNKVVGSDLIILKAQNVEQKTRHLNFKEMEKKKKSRRIQIKRIRNANRKGWRTKRCGRSYSPIDSGKNVKTVEDCLRHCSDYSFASYFVIKSSKCFCISDKPEINGDVNDCRTVCTNVRYTPCSSGRSALVFSFIEDINITITNTYIEQECVTTNKDQNRFTISDCNAKYLYGCRNISGKHSGTEFCVAVKKGKTNEFTVEECSRKFPFLCSRSIMMNKIADSPRIVTFPASVAAAEFVVIIILVFLVVLISVKSFKRIRFYKEQLKQVNERLPGTEFSTYTGIEETTEEVNNTGYKELSDNSQQNNEMGLEASEDGVDNQGYLIPEQHYHTIPEVEVHYAEANAAESYEDEVHYAEANAAESYEDEVHYAEANAAESYEDEEHIDKDGYLEPVTK</sequence>
<evidence type="ECO:0000256" key="2">
    <source>
        <dbReference type="SAM" id="Phobius"/>
    </source>
</evidence>
<feature type="transmembrane region" description="Helical" evidence="2">
    <location>
        <begin position="352"/>
        <end position="376"/>
    </location>
</feature>